<keyword evidence="3" id="KW-0808">Transferase</keyword>
<organism evidence="5 6">
    <name type="scientific">Sphaerobolus stellatus (strain SS14)</name>
    <dbReference type="NCBI Taxonomy" id="990650"/>
    <lineage>
        <taxon>Eukaryota</taxon>
        <taxon>Fungi</taxon>
        <taxon>Dikarya</taxon>
        <taxon>Basidiomycota</taxon>
        <taxon>Agaricomycotina</taxon>
        <taxon>Agaricomycetes</taxon>
        <taxon>Phallomycetidae</taxon>
        <taxon>Geastrales</taxon>
        <taxon>Sphaerobolaceae</taxon>
        <taxon>Sphaerobolus</taxon>
    </lineage>
</organism>
<evidence type="ECO:0000259" key="4">
    <source>
        <dbReference type="Pfam" id="PF08241"/>
    </source>
</evidence>
<feature type="domain" description="Methyltransferase type 11" evidence="4">
    <location>
        <begin position="49"/>
        <end position="148"/>
    </location>
</feature>
<evidence type="ECO:0000313" key="6">
    <source>
        <dbReference type="Proteomes" id="UP000054279"/>
    </source>
</evidence>
<sequence>MSSGIHQVAQAGFGKGTNELYDRARPTYPASALSYIRSSLPNSPPFNVLEIGSGTGIFTRALLAHPEWKSAVGELRAVEPSEGMRERFLETVKDERASVKDGAFEVTHVPDGWADLIVIAQAFHWCPDYSKAVAEFNRALSPNGRVVLIWNLEDARTPWVGQLRDVVEDHEKGTPQYRLGLWRQAFSTNTYIKFFEPPVEKRFEHSVTATLDAVIERAFTKSYIAIASEEAKTRVRKGVTEVVTKGEGKEWLNETEGTFKYPYITTVVVLKKSET</sequence>
<evidence type="ECO:0000256" key="3">
    <source>
        <dbReference type="ARBA" id="ARBA00022679"/>
    </source>
</evidence>
<evidence type="ECO:0000256" key="1">
    <source>
        <dbReference type="ARBA" id="ARBA00008361"/>
    </source>
</evidence>
<dbReference type="EMBL" id="KN837119">
    <property type="protein sequence ID" value="KIJ44046.1"/>
    <property type="molecule type" value="Genomic_DNA"/>
</dbReference>
<dbReference type="SUPFAM" id="SSF53335">
    <property type="entry name" value="S-adenosyl-L-methionine-dependent methyltransferases"/>
    <property type="match status" value="1"/>
</dbReference>
<dbReference type="Gene3D" id="3.40.50.150">
    <property type="entry name" value="Vaccinia Virus protein VP39"/>
    <property type="match status" value="1"/>
</dbReference>
<evidence type="ECO:0000313" key="5">
    <source>
        <dbReference type="EMBL" id="KIJ44046.1"/>
    </source>
</evidence>
<reference evidence="5 6" key="1">
    <citation type="submission" date="2014-06" db="EMBL/GenBank/DDBJ databases">
        <title>Evolutionary Origins and Diversification of the Mycorrhizal Mutualists.</title>
        <authorList>
            <consortium name="DOE Joint Genome Institute"/>
            <consortium name="Mycorrhizal Genomics Consortium"/>
            <person name="Kohler A."/>
            <person name="Kuo A."/>
            <person name="Nagy L.G."/>
            <person name="Floudas D."/>
            <person name="Copeland A."/>
            <person name="Barry K.W."/>
            <person name="Cichocki N."/>
            <person name="Veneault-Fourrey C."/>
            <person name="LaButti K."/>
            <person name="Lindquist E.A."/>
            <person name="Lipzen A."/>
            <person name="Lundell T."/>
            <person name="Morin E."/>
            <person name="Murat C."/>
            <person name="Riley R."/>
            <person name="Ohm R."/>
            <person name="Sun H."/>
            <person name="Tunlid A."/>
            <person name="Henrissat B."/>
            <person name="Grigoriev I.V."/>
            <person name="Hibbett D.S."/>
            <person name="Martin F."/>
        </authorList>
    </citation>
    <scope>NUCLEOTIDE SEQUENCE [LARGE SCALE GENOMIC DNA]</scope>
    <source>
        <strain evidence="5 6">SS14</strain>
    </source>
</reference>
<dbReference type="InterPro" id="IPR029063">
    <property type="entry name" value="SAM-dependent_MTases_sf"/>
</dbReference>
<name>A0A0C9VZQ1_SPHS4</name>
<dbReference type="Pfam" id="PF08241">
    <property type="entry name" value="Methyltransf_11"/>
    <property type="match status" value="1"/>
</dbReference>
<accession>A0A0C9VZQ1</accession>
<keyword evidence="2" id="KW-0489">Methyltransferase</keyword>
<proteinExistence type="inferred from homology"/>
<dbReference type="OrthoDB" id="66144at2759"/>
<dbReference type="PANTHER" id="PTHR44942:SF4">
    <property type="entry name" value="METHYLTRANSFERASE TYPE 11 DOMAIN-CONTAINING PROTEIN"/>
    <property type="match status" value="1"/>
</dbReference>
<dbReference type="GO" id="GO:0008757">
    <property type="term" value="F:S-adenosylmethionine-dependent methyltransferase activity"/>
    <property type="evidence" value="ECO:0007669"/>
    <property type="project" value="InterPro"/>
</dbReference>
<evidence type="ECO:0000256" key="2">
    <source>
        <dbReference type="ARBA" id="ARBA00022603"/>
    </source>
</evidence>
<dbReference type="GO" id="GO:0032259">
    <property type="term" value="P:methylation"/>
    <property type="evidence" value="ECO:0007669"/>
    <property type="project" value="UniProtKB-KW"/>
</dbReference>
<dbReference type="CDD" id="cd02440">
    <property type="entry name" value="AdoMet_MTases"/>
    <property type="match status" value="1"/>
</dbReference>
<dbReference type="AlphaFoldDB" id="A0A0C9VZQ1"/>
<dbReference type="InterPro" id="IPR051052">
    <property type="entry name" value="Diverse_substrate_MTase"/>
</dbReference>
<dbReference type="PANTHER" id="PTHR44942">
    <property type="entry name" value="METHYLTRANSF_11 DOMAIN-CONTAINING PROTEIN"/>
    <property type="match status" value="1"/>
</dbReference>
<keyword evidence="6" id="KW-1185">Reference proteome</keyword>
<protein>
    <recommendedName>
        <fullName evidence="4">Methyltransferase type 11 domain-containing protein</fullName>
    </recommendedName>
</protein>
<comment type="similarity">
    <text evidence="1">Belongs to the methyltransferase superfamily.</text>
</comment>
<gene>
    <name evidence="5" type="ORF">M422DRAFT_208284</name>
</gene>
<dbReference type="Proteomes" id="UP000054279">
    <property type="component" value="Unassembled WGS sequence"/>
</dbReference>
<dbReference type="InterPro" id="IPR013216">
    <property type="entry name" value="Methyltransf_11"/>
</dbReference>
<dbReference type="HOGENOM" id="CLU_049344_3_1_1"/>